<reference evidence="3" key="2">
    <citation type="submission" date="2023-07" db="EMBL/GenBank/DDBJ databases">
        <authorList>
            <consortium name="Lawrence Berkeley National Laboratory"/>
            <person name="Haridas S."/>
            <person name="Hensen N."/>
            <person name="Bonometti L."/>
            <person name="Westerberg I."/>
            <person name="Brannstrom I.O."/>
            <person name="Guillou S."/>
            <person name="Cros-Aarteil S."/>
            <person name="Calhoun S."/>
            <person name="Kuo A."/>
            <person name="Mondo S."/>
            <person name="Pangilinan J."/>
            <person name="Riley R."/>
            <person name="LaButti K."/>
            <person name="Andreopoulos B."/>
            <person name="Lipzen A."/>
            <person name="Chen C."/>
            <person name="Yanf M."/>
            <person name="Daum C."/>
            <person name="Ng V."/>
            <person name="Clum A."/>
            <person name="Steindorff A."/>
            <person name="Ohm R."/>
            <person name="Martin F."/>
            <person name="Silar P."/>
            <person name="Natvig D."/>
            <person name="Lalanne C."/>
            <person name="Gautier V."/>
            <person name="Ament-velasquez S.L."/>
            <person name="Kruys A."/>
            <person name="Hutchinson M.I."/>
            <person name="Powell A.J."/>
            <person name="Barry K."/>
            <person name="Miller A.N."/>
            <person name="Grigoriev I.V."/>
            <person name="Debuchy R."/>
            <person name="Gladieux P."/>
            <person name="Thoren M.H."/>
            <person name="Johannesson H."/>
        </authorList>
    </citation>
    <scope>NUCLEOTIDE SEQUENCE</scope>
    <source>
        <strain evidence="3">FGSC 1904</strain>
    </source>
</reference>
<dbReference type="InterPro" id="IPR011008">
    <property type="entry name" value="Dimeric_a/b-barrel"/>
</dbReference>
<evidence type="ECO:0000313" key="4">
    <source>
        <dbReference type="Proteomes" id="UP001281003"/>
    </source>
</evidence>
<proteinExistence type="predicted"/>
<feature type="compositionally biased region" description="Polar residues" evidence="1">
    <location>
        <begin position="1"/>
        <end position="26"/>
    </location>
</feature>
<dbReference type="Proteomes" id="UP001281003">
    <property type="component" value="Unassembled WGS sequence"/>
</dbReference>
<reference evidence="3" key="1">
    <citation type="journal article" date="2023" name="Mol. Phylogenet. Evol.">
        <title>Genome-scale phylogeny and comparative genomics of the fungal order Sordariales.</title>
        <authorList>
            <person name="Hensen N."/>
            <person name="Bonometti L."/>
            <person name="Westerberg I."/>
            <person name="Brannstrom I.O."/>
            <person name="Guillou S."/>
            <person name="Cros-Aarteil S."/>
            <person name="Calhoun S."/>
            <person name="Haridas S."/>
            <person name="Kuo A."/>
            <person name="Mondo S."/>
            <person name="Pangilinan J."/>
            <person name="Riley R."/>
            <person name="LaButti K."/>
            <person name="Andreopoulos B."/>
            <person name="Lipzen A."/>
            <person name="Chen C."/>
            <person name="Yan M."/>
            <person name="Daum C."/>
            <person name="Ng V."/>
            <person name="Clum A."/>
            <person name="Steindorff A."/>
            <person name="Ohm R.A."/>
            <person name="Martin F."/>
            <person name="Silar P."/>
            <person name="Natvig D.O."/>
            <person name="Lalanne C."/>
            <person name="Gautier V."/>
            <person name="Ament-Velasquez S.L."/>
            <person name="Kruys A."/>
            <person name="Hutchinson M.I."/>
            <person name="Powell A.J."/>
            <person name="Barry K."/>
            <person name="Miller A.N."/>
            <person name="Grigoriev I.V."/>
            <person name="Debuchy R."/>
            <person name="Gladieux P."/>
            <person name="Hiltunen Thoren M."/>
            <person name="Johannesson H."/>
        </authorList>
    </citation>
    <scope>NUCLEOTIDE SEQUENCE</scope>
    <source>
        <strain evidence="3">FGSC 1904</strain>
    </source>
</reference>
<evidence type="ECO:0000313" key="3">
    <source>
        <dbReference type="EMBL" id="KAK3388763.1"/>
    </source>
</evidence>
<dbReference type="EMBL" id="JAUTDP010000015">
    <property type="protein sequence ID" value="KAK3388763.1"/>
    <property type="molecule type" value="Genomic_DNA"/>
</dbReference>
<dbReference type="AlphaFoldDB" id="A0AAE0U2N5"/>
<dbReference type="InterPro" id="IPR007138">
    <property type="entry name" value="ABM_dom"/>
</dbReference>
<feature type="region of interest" description="Disordered" evidence="1">
    <location>
        <begin position="1"/>
        <end position="28"/>
    </location>
</feature>
<comment type="caution">
    <text evidence="3">The sequence shown here is derived from an EMBL/GenBank/DDBJ whole genome shotgun (WGS) entry which is preliminary data.</text>
</comment>
<evidence type="ECO:0000259" key="2">
    <source>
        <dbReference type="Pfam" id="PF03992"/>
    </source>
</evidence>
<gene>
    <name evidence="3" type="ORF">B0T20DRAFT_484331</name>
</gene>
<dbReference type="Pfam" id="PF03992">
    <property type="entry name" value="ABM"/>
    <property type="match status" value="1"/>
</dbReference>
<sequence>MPQNTPTSAPNAEQHSSGTVTGTSTIKLPASHEIPETEFCVYAHPQHASSLALVYQETTRLAASEPGVIYYCISRDLEDERVFHFFERYKGRVAFEEHNRLPVIKKLLEEDGYIERVEAVFASPLMARGGE</sequence>
<accession>A0AAE0U2N5</accession>
<feature type="domain" description="ABM" evidence="2">
    <location>
        <begin position="42"/>
        <end position="107"/>
    </location>
</feature>
<protein>
    <recommendedName>
        <fullName evidence="2">ABM domain-containing protein</fullName>
    </recommendedName>
</protein>
<dbReference type="SUPFAM" id="SSF54909">
    <property type="entry name" value="Dimeric alpha+beta barrel"/>
    <property type="match status" value="1"/>
</dbReference>
<evidence type="ECO:0000256" key="1">
    <source>
        <dbReference type="SAM" id="MobiDB-lite"/>
    </source>
</evidence>
<name>A0AAE0U2N5_SORBR</name>
<dbReference type="Gene3D" id="3.30.70.100">
    <property type="match status" value="1"/>
</dbReference>
<keyword evidence="4" id="KW-1185">Reference proteome</keyword>
<organism evidence="3 4">
    <name type="scientific">Sordaria brevicollis</name>
    <dbReference type="NCBI Taxonomy" id="83679"/>
    <lineage>
        <taxon>Eukaryota</taxon>
        <taxon>Fungi</taxon>
        <taxon>Dikarya</taxon>
        <taxon>Ascomycota</taxon>
        <taxon>Pezizomycotina</taxon>
        <taxon>Sordariomycetes</taxon>
        <taxon>Sordariomycetidae</taxon>
        <taxon>Sordariales</taxon>
        <taxon>Sordariaceae</taxon>
        <taxon>Sordaria</taxon>
    </lineage>
</organism>